<feature type="domain" description="Bet v I/Major latex protein" evidence="1">
    <location>
        <begin position="2"/>
        <end position="151"/>
    </location>
</feature>
<evidence type="ECO:0000313" key="3">
    <source>
        <dbReference type="RefSeq" id="XP_022979965.1"/>
    </source>
</evidence>
<evidence type="ECO:0000259" key="1">
    <source>
        <dbReference type="SMART" id="SM01037"/>
    </source>
</evidence>
<dbReference type="Pfam" id="PF00407">
    <property type="entry name" value="Bet_v_1"/>
    <property type="match status" value="1"/>
</dbReference>
<dbReference type="Gene3D" id="3.30.530.20">
    <property type="match status" value="1"/>
</dbReference>
<dbReference type="InterPro" id="IPR023393">
    <property type="entry name" value="START-like_dom_sf"/>
</dbReference>
<dbReference type="GeneID" id="111479499"/>
<dbReference type="Proteomes" id="UP000504608">
    <property type="component" value="Unplaced"/>
</dbReference>
<dbReference type="AlphaFoldDB" id="A0A6J1IUU3"/>
<protein>
    <submittedName>
        <fullName evidence="3">MLP-like protein 43</fullName>
    </submittedName>
</protein>
<dbReference type="RefSeq" id="XP_022979965.1">
    <property type="nucleotide sequence ID" value="XM_023124197.1"/>
</dbReference>
<keyword evidence="2" id="KW-1185">Reference proteome</keyword>
<dbReference type="InterPro" id="IPR051761">
    <property type="entry name" value="MLP-like_ligand-binding"/>
</dbReference>
<dbReference type="SUPFAM" id="SSF55961">
    <property type="entry name" value="Bet v1-like"/>
    <property type="match status" value="1"/>
</dbReference>
<gene>
    <name evidence="3" type="primary">LOC111479499</name>
</gene>
<reference evidence="3" key="1">
    <citation type="submission" date="2025-08" db="UniProtKB">
        <authorList>
            <consortium name="RefSeq"/>
        </authorList>
    </citation>
    <scope>IDENTIFICATION</scope>
    <source>
        <tissue evidence="3">Young leaves</tissue>
    </source>
</reference>
<dbReference type="InterPro" id="IPR000916">
    <property type="entry name" value="Bet_v_I/MLP"/>
</dbReference>
<dbReference type="PANTHER" id="PTHR31907">
    <property type="entry name" value="MLP-LIKE PROTEIN 423"/>
    <property type="match status" value="1"/>
</dbReference>
<proteinExistence type="predicted"/>
<organism evidence="2 3">
    <name type="scientific">Cucurbita maxima</name>
    <name type="common">Pumpkin</name>
    <name type="synonym">Winter squash</name>
    <dbReference type="NCBI Taxonomy" id="3661"/>
    <lineage>
        <taxon>Eukaryota</taxon>
        <taxon>Viridiplantae</taxon>
        <taxon>Streptophyta</taxon>
        <taxon>Embryophyta</taxon>
        <taxon>Tracheophyta</taxon>
        <taxon>Spermatophyta</taxon>
        <taxon>Magnoliopsida</taxon>
        <taxon>eudicotyledons</taxon>
        <taxon>Gunneridae</taxon>
        <taxon>Pentapetalae</taxon>
        <taxon>rosids</taxon>
        <taxon>fabids</taxon>
        <taxon>Cucurbitales</taxon>
        <taxon>Cucurbitaceae</taxon>
        <taxon>Cucurbiteae</taxon>
        <taxon>Cucurbita</taxon>
    </lineage>
</organism>
<name>A0A6J1IUU3_CUCMA</name>
<dbReference type="KEGG" id="cmax:111479499"/>
<sequence>MALYGKLETEVKINASAKKFHEILHQRPHHMSNICSDKIQSVELHESEWGKADTILNWRIILDGRVHKAKKVIEDVDEEKNSFTWRVVEGDLLELYKSFKIKVQCIPKDEGSVIHFTLEYEKLHEGIPDSHTLLQLCAEVTKDIEAHLMGNNNDV</sequence>
<evidence type="ECO:0000313" key="2">
    <source>
        <dbReference type="Proteomes" id="UP000504608"/>
    </source>
</evidence>
<dbReference type="GO" id="GO:0006952">
    <property type="term" value="P:defense response"/>
    <property type="evidence" value="ECO:0007669"/>
    <property type="project" value="InterPro"/>
</dbReference>
<accession>A0A6J1IUU3</accession>
<dbReference type="CDD" id="cd07816">
    <property type="entry name" value="Bet_v1-like"/>
    <property type="match status" value="1"/>
</dbReference>
<dbReference type="SMART" id="SM01037">
    <property type="entry name" value="Bet_v_1"/>
    <property type="match status" value="1"/>
</dbReference>
<dbReference type="OrthoDB" id="1252351at2759"/>